<evidence type="ECO:0000256" key="10">
    <source>
        <dbReference type="PIRSR" id="PIRSR604385-3"/>
    </source>
</evidence>
<dbReference type="InterPro" id="IPR020084">
    <property type="entry name" value="NUDIX_hydrolase_CS"/>
</dbReference>
<dbReference type="InterPro" id="IPR000086">
    <property type="entry name" value="NUDIX_hydrolase_dom"/>
</dbReference>
<dbReference type="GO" id="GO:0006753">
    <property type="term" value="P:nucleoside phosphate metabolic process"/>
    <property type="evidence" value="ECO:0007669"/>
    <property type="project" value="TreeGrafter"/>
</dbReference>
<keyword evidence="9" id="KW-0460">Magnesium</keyword>
<keyword evidence="6" id="KW-0378">Hydrolase</keyword>
<dbReference type="InterPro" id="IPR004385">
    <property type="entry name" value="NDP_pyrophosphatase"/>
</dbReference>
<evidence type="ECO:0000256" key="5">
    <source>
        <dbReference type="ARBA" id="ARBA00016377"/>
    </source>
</evidence>
<dbReference type="EMBL" id="CP158568">
    <property type="protein sequence ID" value="XBY44942.1"/>
    <property type="molecule type" value="Genomic_DNA"/>
</dbReference>
<evidence type="ECO:0000256" key="8">
    <source>
        <dbReference type="ARBA" id="ARBA00032272"/>
    </source>
</evidence>
<comment type="cofactor">
    <cofactor evidence="2 9">
        <name>Mg(2+)</name>
        <dbReference type="ChEBI" id="CHEBI:18420"/>
    </cofactor>
</comment>
<sequence>MANDAPHDQPAAAFRILGRRPLHRGFLSLDACEVEVVTRDGRRVRYEREVEHHGAAVAILTYDATRRVAVLVRQVRVPAAVIGLDPLTTEVVAGLIDGDEAPEAAARRETIEEVGLAIGALEPVGAVQSAPGWTTETLHLFLAEVDLGRDRVADGGGAAHEQEYIEIVEMPLAALAAAADAGTLNDMKTLLLVQTLRLRRPVLFA</sequence>
<evidence type="ECO:0000256" key="3">
    <source>
        <dbReference type="ARBA" id="ARBA00007275"/>
    </source>
</evidence>
<dbReference type="Pfam" id="PF00293">
    <property type="entry name" value="NUDIX"/>
    <property type="match status" value="1"/>
</dbReference>
<dbReference type="NCBIfam" id="TIGR00052">
    <property type="entry name" value="nudix-type nucleoside diphosphatase, YffH/AdpP family"/>
    <property type="match status" value="1"/>
</dbReference>
<comment type="catalytic activity">
    <reaction evidence="1">
        <text>GDP-alpha-D-mannose + H2O = alpha-D-mannose 1-phosphate + GMP + 2 H(+)</text>
        <dbReference type="Rhea" id="RHEA:27978"/>
        <dbReference type="ChEBI" id="CHEBI:15377"/>
        <dbReference type="ChEBI" id="CHEBI:15378"/>
        <dbReference type="ChEBI" id="CHEBI:57527"/>
        <dbReference type="ChEBI" id="CHEBI:58115"/>
        <dbReference type="ChEBI" id="CHEBI:58409"/>
    </reaction>
</comment>
<evidence type="ECO:0000256" key="9">
    <source>
        <dbReference type="PIRSR" id="PIRSR604385-2"/>
    </source>
</evidence>
<dbReference type="PANTHER" id="PTHR11839">
    <property type="entry name" value="UDP/ADP-SUGAR PYROPHOSPHATASE"/>
    <property type="match status" value="1"/>
</dbReference>
<organism evidence="12">
    <name type="scientific">Methyloraptor flagellatus</name>
    <dbReference type="NCBI Taxonomy" id="3162530"/>
    <lineage>
        <taxon>Bacteria</taxon>
        <taxon>Pseudomonadati</taxon>
        <taxon>Pseudomonadota</taxon>
        <taxon>Alphaproteobacteria</taxon>
        <taxon>Hyphomicrobiales</taxon>
        <taxon>Ancalomicrobiaceae</taxon>
        <taxon>Methyloraptor</taxon>
    </lineage>
</organism>
<feature type="binding site" evidence="9">
    <location>
        <position position="113"/>
    </location>
    <ligand>
        <name>Mg(2+)</name>
        <dbReference type="ChEBI" id="CHEBI:18420"/>
        <label>1</label>
    </ligand>
</feature>
<dbReference type="GO" id="GO:0046872">
    <property type="term" value="F:metal ion binding"/>
    <property type="evidence" value="ECO:0007669"/>
    <property type="project" value="UniProtKB-KW"/>
</dbReference>
<evidence type="ECO:0000259" key="11">
    <source>
        <dbReference type="PROSITE" id="PS51462"/>
    </source>
</evidence>
<dbReference type="InterPro" id="IPR015797">
    <property type="entry name" value="NUDIX_hydrolase-like_dom_sf"/>
</dbReference>
<gene>
    <name evidence="12" type="ORF">ABS361_01150</name>
</gene>
<dbReference type="PROSITE" id="PS00893">
    <property type="entry name" value="NUDIX_BOX"/>
    <property type="match status" value="1"/>
</dbReference>
<protein>
    <recommendedName>
        <fullName evidence="5">GDP-mannose pyrophosphatase</fullName>
    </recommendedName>
    <alternativeName>
        <fullName evidence="7">GDP-mannose hydrolase</fullName>
    </alternativeName>
    <alternativeName>
        <fullName evidence="8">GDPMK</fullName>
    </alternativeName>
</protein>
<dbReference type="Gene3D" id="3.90.79.10">
    <property type="entry name" value="Nucleoside Triphosphate Pyrophosphohydrolase"/>
    <property type="match status" value="1"/>
</dbReference>
<reference evidence="12" key="1">
    <citation type="submission" date="2024-06" db="EMBL/GenBank/DDBJ databases">
        <title>Methylostella associata gen. nov., sp. nov., a novel Ancalomicrobiaceae-affiliated facultatively methylotrophic bacteria that feed on methanotrophs of the genus Methylococcus.</title>
        <authorList>
            <person name="Saltykova V."/>
            <person name="Danilova O.V."/>
            <person name="Oshkin I.Y."/>
            <person name="Belova S.E."/>
            <person name="Pimenov N.V."/>
            <person name="Dedysh S.N."/>
        </authorList>
    </citation>
    <scope>NUCLEOTIDE SEQUENCE</scope>
    <source>
        <strain evidence="12">S20</strain>
    </source>
</reference>
<evidence type="ECO:0000256" key="4">
    <source>
        <dbReference type="ARBA" id="ARBA00011738"/>
    </source>
</evidence>
<dbReference type="KEGG" id="mflg:ABS361_01150"/>
<feature type="short sequence motif" description="Nudix box" evidence="10">
    <location>
        <begin position="94"/>
        <end position="116"/>
    </location>
</feature>
<keyword evidence="9" id="KW-0479">Metal-binding</keyword>
<evidence type="ECO:0000256" key="2">
    <source>
        <dbReference type="ARBA" id="ARBA00001946"/>
    </source>
</evidence>
<dbReference type="PANTHER" id="PTHR11839:SF18">
    <property type="entry name" value="NUDIX HYDROLASE DOMAIN-CONTAINING PROTEIN"/>
    <property type="match status" value="1"/>
</dbReference>
<comment type="subunit">
    <text evidence="4">Homodimer.</text>
</comment>
<evidence type="ECO:0000313" key="12">
    <source>
        <dbReference type="EMBL" id="XBY44942.1"/>
    </source>
</evidence>
<dbReference type="GO" id="GO:0019693">
    <property type="term" value="P:ribose phosphate metabolic process"/>
    <property type="evidence" value="ECO:0007669"/>
    <property type="project" value="TreeGrafter"/>
</dbReference>
<evidence type="ECO:0000256" key="7">
    <source>
        <dbReference type="ARBA" id="ARBA00032162"/>
    </source>
</evidence>
<feature type="binding site" evidence="9">
    <location>
        <position position="93"/>
    </location>
    <ligand>
        <name>Mg(2+)</name>
        <dbReference type="ChEBI" id="CHEBI:18420"/>
        <label>1</label>
    </ligand>
</feature>
<dbReference type="GO" id="GO:0016818">
    <property type="term" value="F:hydrolase activity, acting on acid anhydrides, in phosphorus-containing anhydrides"/>
    <property type="evidence" value="ECO:0007669"/>
    <property type="project" value="InterPro"/>
</dbReference>
<proteinExistence type="inferred from homology"/>
<dbReference type="GO" id="GO:0005829">
    <property type="term" value="C:cytosol"/>
    <property type="evidence" value="ECO:0007669"/>
    <property type="project" value="TreeGrafter"/>
</dbReference>
<accession>A0AAU7XB18</accession>
<comment type="similarity">
    <text evidence="3">Belongs to the Nudix hydrolase family. NudK subfamily.</text>
</comment>
<feature type="binding site" evidence="9">
    <location>
        <position position="109"/>
    </location>
    <ligand>
        <name>Mg(2+)</name>
        <dbReference type="ChEBI" id="CHEBI:18420"/>
        <label>1</label>
    </ligand>
</feature>
<evidence type="ECO:0000256" key="6">
    <source>
        <dbReference type="ARBA" id="ARBA00022801"/>
    </source>
</evidence>
<dbReference type="PROSITE" id="PS51462">
    <property type="entry name" value="NUDIX"/>
    <property type="match status" value="1"/>
</dbReference>
<feature type="binding site" evidence="9">
    <location>
        <position position="163"/>
    </location>
    <ligand>
        <name>Mg(2+)</name>
        <dbReference type="ChEBI" id="CHEBI:18420"/>
        <label>1</label>
    </ligand>
</feature>
<name>A0AAU7XB18_9HYPH</name>
<dbReference type="AlphaFoldDB" id="A0AAU7XB18"/>
<dbReference type="RefSeq" id="WP_407050034.1">
    <property type="nucleotide sequence ID" value="NZ_CP158568.1"/>
</dbReference>
<feature type="domain" description="Nudix hydrolase" evidence="11">
    <location>
        <begin position="52"/>
        <end position="192"/>
    </location>
</feature>
<evidence type="ECO:0000256" key="1">
    <source>
        <dbReference type="ARBA" id="ARBA00000847"/>
    </source>
</evidence>
<dbReference type="SUPFAM" id="SSF55811">
    <property type="entry name" value="Nudix"/>
    <property type="match status" value="1"/>
</dbReference>